<gene>
    <name evidence="6" type="ORF">COA17_12195</name>
</gene>
<dbReference type="InterPro" id="IPR012451">
    <property type="entry name" value="DUF1656"/>
</dbReference>
<evidence type="ECO:0000313" key="7">
    <source>
        <dbReference type="Proteomes" id="UP000218784"/>
    </source>
</evidence>
<protein>
    <recommendedName>
        <fullName evidence="8">DUF1656 domain-containing protein</fullName>
    </recommendedName>
</protein>
<reference evidence="6 7" key="1">
    <citation type="submission" date="2017-09" db="EMBL/GenBank/DDBJ databases">
        <title>Sphingomonas ginsenosidimutans KACC 14949, whole genome shotgun sequence.</title>
        <authorList>
            <person name="Feng G."/>
            <person name="Zhu H."/>
        </authorList>
    </citation>
    <scope>NUCLEOTIDE SEQUENCE [LARGE SCALE GENOMIC DNA]</scope>
    <source>
        <strain evidence="6 7">KACC 14949</strain>
    </source>
</reference>
<evidence type="ECO:0000256" key="1">
    <source>
        <dbReference type="ARBA" id="ARBA00022475"/>
    </source>
</evidence>
<dbReference type="Pfam" id="PF07869">
    <property type="entry name" value="DUF1656"/>
    <property type="match status" value="1"/>
</dbReference>
<evidence type="ECO:0008006" key="8">
    <source>
        <dbReference type="Google" id="ProtNLM"/>
    </source>
</evidence>
<keyword evidence="3 5" id="KW-1133">Transmembrane helix</keyword>
<evidence type="ECO:0000256" key="3">
    <source>
        <dbReference type="ARBA" id="ARBA00022989"/>
    </source>
</evidence>
<evidence type="ECO:0000256" key="2">
    <source>
        <dbReference type="ARBA" id="ARBA00022692"/>
    </source>
</evidence>
<keyword evidence="7" id="KW-1185">Reference proteome</keyword>
<keyword evidence="2 5" id="KW-0812">Transmembrane</keyword>
<evidence type="ECO:0000256" key="5">
    <source>
        <dbReference type="SAM" id="Phobius"/>
    </source>
</evidence>
<dbReference type="EMBL" id="NWVD01000005">
    <property type="protein sequence ID" value="PCG08447.1"/>
    <property type="molecule type" value="Genomic_DNA"/>
</dbReference>
<evidence type="ECO:0000256" key="4">
    <source>
        <dbReference type="ARBA" id="ARBA00023136"/>
    </source>
</evidence>
<feature type="transmembrane region" description="Helical" evidence="5">
    <location>
        <begin position="42"/>
        <end position="60"/>
    </location>
</feature>
<dbReference type="AlphaFoldDB" id="A0A2A4HXR0"/>
<keyword evidence="4 5" id="KW-0472">Membrane</keyword>
<dbReference type="RefSeq" id="WP_096612794.1">
    <property type="nucleotide sequence ID" value="NZ_NWVD01000005.1"/>
</dbReference>
<accession>A0A2A4HXR0</accession>
<feature type="transmembrane region" description="Helical" evidence="5">
    <location>
        <begin position="7"/>
        <end position="30"/>
    </location>
</feature>
<comment type="caution">
    <text evidence="6">The sequence shown here is derived from an EMBL/GenBank/DDBJ whole genome shotgun (WGS) entry which is preliminary data.</text>
</comment>
<name>A0A2A4HXR0_9SPHN</name>
<proteinExistence type="predicted"/>
<dbReference type="Proteomes" id="UP000218784">
    <property type="component" value="Unassembled WGS sequence"/>
</dbReference>
<evidence type="ECO:0000313" key="6">
    <source>
        <dbReference type="EMBL" id="PCG08447.1"/>
    </source>
</evidence>
<organism evidence="6 7">
    <name type="scientific">Sphingomonas ginsenosidimutans</name>
    <dbReference type="NCBI Taxonomy" id="862134"/>
    <lineage>
        <taxon>Bacteria</taxon>
        <taxon>Pseudomonadati</taxon>
        <taxon>Pseudomonadota</taxon>
        <taxon>Alphaproteobacteria</taxon>
        <taxon>Sphingomonadales</taxon>
        <taxon>Sphingomonadaceae</taxon>
        <taxon>Sphingomonas</taxon>
    </lineage>
</organism>
<keyword evidence="1" id="KW-1003">Cell membrane</keyword>
<sequence>MISDLDIAGILVPGLLALACLALVATVLLLRLLAVTGLSRRLALPALTEIAVFILLYSLLMRVCL</sequence>